<feature type="compositionally biased region" description="Basic and acidic residues" evidence="2">
    <location>
        <begin position="14"/>
        <end position="23"/>
    </location>
</feature>
<name>A0A9Q1C6D9_HOLLE</name>
<keyword evidence="1" id="KW-0175">Coiled coil</keyword>
<dbReference type="InterPro" id="IPR021887">
    <property type="entry name" value="DAB2P_C"/>
</dbReference>
<comment type="caution">
    <text evidence="4">The sequence shown here is derived from an EMBL/GenBank/DDBJ whole genome shotgun (WGS) entry which is preliminary data.</text>
</comment>
<dbReference type="Proteomes" id="UP001152320">
    <property type="component" value="Chromosome 7"/>
</dbReference>
<organism evidence="4 5">
    <name type="scientific">Holothuria leucospilota</name>
    <name type="common">Black long sea cucumber</name>
    <name type="synonym">Mertensiothuria leucospilota</name>
    <dbReference type="NCBI Taxonomy" id="206669"/>
    <lineage>
        <taxon>Eukaryota</taxon>
        <taxon>Metazoa</taxon>
        <taxon>Echinodermata</taxon>
        <taxon>Eleutherozoa</taxon>
        <taxon>Echinozoa</taxon>
        <taxon>Holothuroidea</taxon>
        <taxon>Aspidochirotacea</taxon>
        <taxon>Aspidochirotida</taxon>
        <taxon>Holothuriidae</taxon>
        <taxon>Holothuria</taxon>
    </lineage>
</organism>
<sequence length="304" mass="35525">MAEGESPCNRPKNSKQEQEEIQELRERLERAERRNAELSEQLKMHKLHTKQLLLGWELKVKTSNDIITSQARERDHQLTEIASDLLYFESCLLKHRTKAKEKLTEKNRKISELQRKSKHQEKQINALNNANERLLASLHEIRESYEDRKLDTVSGYDSEETLCDNRDHMDRVQFVNGSTYNGDISGRERERESSSNVSLEILSAKQTGNPRFRNGRSRTRKFSDVNVCSHLGNPYEMKTNGIALPRSQQQISHKVRFTPDVKEISEEEDRDKPNDIVKPVLKIRKISLPAYRLPITDDEKEEYI</sequence>
<feature type="domain" description="Disabled homolog 2-interacting protein C-terminal" evidence="3">
    <location>
        <begin position="10"/>
        <end position="145"/>
    </location>
</feature>
<dbReference type="EMBL" id="JAIZAY010000007">
    <property type="protein sequence ID" value="KAJ8039536.1"/>
    <property type="molecule type" value="Genomic_DNA"/>
</dbReference>
<feature type="coiled-coil region" evidence="1">
    <location>
        <begin position="96"/>
        <end position="144"/>
    </location>
</feature>
<proteinExistence type="predicted"/>
<dbReference type="AlphaFoldDB" id="A0A9Q1C6D9"/>
<dbReference type="OrthoDB" id="6158299at2759"/>
<evidence type="ECO:0000313" key="4">
    <source>
        <dbReference type="EMBL" id="KAJ8039536.1"/>
    </source>
</evidence>
<gene>
    <name evidence="4" type="ORF">HOLleu_17287</name>
</gene>
<feature type="region of interest" description="Disordered" evidence="2">
    <location>
        <begin position="1"/>
        <end position="23"/>
    </location>
</feature>
<dbReference type="Pfam" id="PF12004">
    <property type="entry name" value="DAB2P_C"/>
    <property type="match status" value="1"/>
</dbReference>
<evidence type="ECO:0000259" key="3">
    <source>
        <dbReference type="Pfam" id="PF12004"/>
    </source>
</evidence>
<reference evidence="4" key="1">
    <citation type="submission" date="2021-10" db="EMBL/GenBank/DDBJ databases">
        <title>Tropical sea cucumber genome reveals ecological adaptation and Cuvierian tubules defense mechanism.</title>
        <authorList>
            <person name="Chen T."/>
        </authorList>
    </citation>
    <scope>NUCLEOTIDE SEQUENCE</scope>
    <source>
        <strain evidence="4">Nanhai2018</strain>
        <tissue evidence="4">Muscle</tissue>
    </source>
</reference>
<keyword evidence="5" id="KW-1185">Reference proteome</keyword>
<accession>A0A9Q1C6D9</accession>
<evidence type="ECO:0000256" key="2">
    <source>
        <dbReference type="SAM" id="MobiDB-lite"/>
    </source>
</evidence>
<evidence type="ECO:0000256" key="1">
    <source>
        <dbReference type="SAM" id="Coils"/>
    </source>
</evidence>
<protein>
    <submittedName>
        <fullName evidence="4">Ras GTPase-activating protein nGAP</fullName>
    </submittedName>
</protein>
<evidence type="ECO:0000313" key="5">
    <source>
        <dbReference type="Proteomes" id="UP001152320"/>
    </source>
</evidence>